<gene>
    <name evidence="1" type="ORF">G3I32_37885</name>
</gene>
<protein>
    <submittedName>
        <fullName evidence="1">Acyltransferase</fullName>
    </submittedName>
</protein>
<evidence type="ECO:0000313" key="1">
    <source>
        <dbReference type="EMBL" id="NEB14538.1"/>
    </source>
</evidence>
<evidence type="ECO:0000313" key="2">
    <source>
        <dbReference type="Proteomes" id="UP000470446"/>
    </source>
</evidence>
<organism evidence="1 2">
    <name type="scientific">Streptomyces coelicoflavus</name>
    <dbReference type="NCBI Taxonomy" id="285562"/>
    <lineage>
        <taxon>Bacteria</taxon>
        <taxon>Bacillati</taxon>
        <taxon>Actinomycetota</taxon>
        <taxon>Actinomycetes</taxon>
        <taxon>Kitasatosporales</taxon>
        <taxon>Streptomycetaceae</taxon>
        <taxon>Streptomyces</taxon>
    </lineage>
</organism>
<name>A0A7K3PX33_9ACTN</name>
<dbReference type="Proteomes" id="UP000470446">
    <property type="component" value="Unassembled WGS sequence"/>
</dbReference>
<accession>A0A7K3PX33</accession>
<feature type="non-terminal residue" evidence="1">
    <location>
        <position position="1"/>
    </location>
</feature>
<dbReference type="AlphaFoldDB" id="A0A7K3PX33"/>
<reference evidence="1 2" key="1">
    <citation type="submission" date="2020-01" db="EMBL/GenBank/DDBJ databases">
        <title>Insect and environment-associated Actinomycetes.</title>
        <authorList>
            <person name="Currrie C."/>
            <person name="Chevrette M."/>
            <person name="Carlson C."/>
            <person name="Stubbendieck R."/>
            <person name="Wendt-Pienkowski E."/>
        </authorList>
    </citation>
    <scope>NUCLEOTIDE SEQUENCE [LARGE SCALE GENOMIC DNA]</scope>
    <source>
        <strain evidence="1 2">SID14163</strain>
    </source>
</reference>
<dbReference type="EMBL" id="JAAGMA010001001">
    <property type="protein sequence ID" value="NEB14538.1"/>
    <property type="molecule type" value="Genomic_DNA"/>
</dbReference>
<keyword evidence="1" id="KW-0808">Transferase</keyword>
<sequence>LSEPLALHRTLRALRLAGFTTYLDSGPRALLSSLARAGLPDCTTAAPSRTPAGLDRIRLRLTAVPR</sequence>
<comment type="caution">
    <text evidence="1">The sequence shown here is derived from an EMBL/GenBank/DDBJ whole genome shotgun (WGS) entry which is preliminary data.</text>
</comment>
<dbReference type="GO" id="GO:0016746">
    <property type="term" value="F:acyltransferase activity"/>
    <property type="evidence" value="ECO:0007669"/>
    <property type="project" value="UniProtKB-KW"/>
</dbReference>
<keyword evidence="1" id="KW-0012">Acyltransferase</keyword>
<proteinExistence type="predicted"/>